<keyword evidence="2" id="KW-0812">Transmembrane</keyword>
<dbReference type="KEGG" id="tasa:A1Q1_07741"/>
<evidence type="ECO:0000256" key="2">
    <source>
        <dbReference type="SAM" id="Phobius"/>
    </source>
</evidence>
<dbReference type="RefSeq" id="XP_014182228.1">
    <property type="nucleotide sequence ID" value="XM_014326753.1"/>
</dbReference>
<sequence length="165" mass="17804">MPPTSSALAMPIPLSTVSFTPPPHLSLAAILALGSIVLGRTVLLLWSRLGGGTFDATLVELFAREKLDKLAQPVPYSVKDLEAEALQAEAMQKLSKAEKLEKPAVPPRPSPKAKPERTQVPADVYLTDDEIMSILYTSATFRESTSVLGYAPDPLLPPLIEVDEE</sequence>
<gene>
    <name evidence="3" type="ORF">A1Q1_07741</name>
</gene>
<dbReference type="VEuPathDB" id="FungiDB:A1Q1_07741"/>
<feature type="transmembrane region" description="Helical" evidence="2">
    <location>
        <begin position="25"/>
        <end position="46"/>
    </location>
</feature>
<feature type="region of interest" description="Disordered" evidence="1">
    <location>
        <begin position="96"/>
        <end position="121"/>
    </location>
</feature>
<dbReference type="Proteomes" id="UP000002748">
    <property type="component" value="Unassembled WGS sequence"/>
</dbReference>
<dbReference type="HOGENOM" id="CLU_1687974_0_0_1"/>
<protein>
    <submittedName>
        <fullName evidence="3">Uncharacterized protein</fullName>
    </submittedName>
</protein>
<dbReference type="EMBL" id="ALBS01000075">
    <property type="protein sequence ID" value="EJT51051.1"/>
    <property type="molecule type" value="Genomic_DNA"/>
</dbReference>
<proteinExistence type="predicted"/>
<dbReference type="GeneID" id="25991253"/>
<organism evidence="3 4">
    <name type="scientific">Trichosporon asahii var. asahii (strain ATCC 90039 / CBS 2479 / JCM 2466 / KCTC 7840 / NBRC 103889/ NCYC 2677 / UAMH 7654)</name>
    <name type="common">Yeast</name>
    <dbReference type="NCBI Taxonomy" id="1186058"/>
    <lineage>
        <taxon>Eukaryota</taxon>
        <taxon>Fungi</taxon>
        <taxon>Dikarya</taxon>
        <taxon>Basidiomycota</taxon>
        <taxon>Agaricomycotina</taxon>
        <taxon>Tremellomycetes</taxon>
        <taxon>Trichosporonales</taxon>
        <taxon>Trichosporonaceae</taxon>
        <taxon>Trichosporon</taxon>
    </lineage>
</organism>
<dbReference type="AlphaFoldDB" id="J5TID2"/>
<keyword evidence="2" id="KW-1133">Transmembrane helix</keyword>
<evidence type="ECO:0000256" key="1">
    <source>
        <dbReference type="SAM" id="MobiDB-lite"/>
    </source>
</evidence>
<keyword evidence="2" id="KW-0472">Membrane</keyword>
<name>J5TID2_TRIAS</name>
<evidence type="ECO:0000313" key="3">
    <source>
        <dbReference type="EMBL" id="EJT51051.1"/>
    </source>
</evidence>
<reference evidence="3 4" key="1">
    <citation type="journal article" date="2012" name="Eukaryot. Cell">
        <title>Draft genome sequence of CBS 2479, the standard type strain of Trichosporon asahii.</title>
        <authorList>
            <person name="Yang R.Y."/>
            <person name="Li H.T."/>
            <person name="Zhu H."/>
            <person name="Zhou G.P."/>
            <person name="Wang M."/>
            <person name="Wang L."/>
        </authorList>
    </citation>
    <scope>NUCLEOTIDE SEQUENCE [LARGE SCALE GENOMIC DNA]</scope>
    <source>
        <strain evidence="4">ATCC 90039 / CBS 2479 / JCM 2466 / KCTC 7840 / NCYC 2677 / UAMH 7654</strain>
    </source>
</reference>
<evidence type="ECO:0000313" key="4">
    <source>
        <dbReference type="Proteomes" id="UP000002748"/>
    </source>
</evidence>
<comment type="caution">
    <text evidence="3">The sequence shown here is derived from an EMBL/GenBank/DDBJ whole genome shotgun (WGS) entry which is preliminary data.</text>
</comment>
<accession>J5TID2</accession>